<dbReference type="InterPro" id="IPR016181">
    <property type="entry name" value="Acyl_CoA_acyltransferase"/>
</dbReference>
<evidence type="ECO:0000313" key="2">
    <source>
        <dbReference type="EMBL" id="MFC4559492.1"/>
    </source>
</evidence>
<dbReference type="Gene3D" id="3.40.630.30">
    <property type="match status" value="1"/>
</dbReference>
<protein>
    <submittedName>
        <fullName evidence="2">GNAT family N-acetyltransferase</fullName>
        <ecNumber evidence="2">2.3.-.-</ecNumber>
    </submittedName>
</protein>
<dbReference type="SUPFAM" id="SSF55729">
    <property type="entry name" value="Acyl-CoA N-acyltransferases (Nat)"/>
    <property type="match status" value="1"/>
</dbReference>
<dbReference type="Pfam" id="PF13302">
    <property type="entry name" value="Acetyltransf_3"/>
    <property type="match status" value="1"/>
</dbReference>
<reference evidence="3" key="1">
    <citation type="journal article" date="2019" name="Int. J. Syst. Evol. Microbiol.">
        <title>The Global Catalogue of Microorganisms (GCM) 10K type strain sequencing project: providing services to taxonomists for standard genome sequencing and annotation.</title>
        <authorList>
            <consortium name="The Broad Institute Genomics Platform"/>
            <consortium name="The Broad Institute Genome Sequencing Center for Infectious Disease"/>
            <person name="Wu L."/>
            <person name="Ma J."/>
        </authorList>
    </citation>
    <scope>NUCLEOTIDE SEQUENCE [LARGE SCALE GENOMIC DNA]</scope>
    <source>
        <strain evidence="3">CGMCC 4.7426</strain>
    </source>
</reference>
<comment type="caution">
    <text evidence="2">The sequence shown here is derived from an EMBL/GenBank/DDBJ whole genome shotgun (WGS) entry which is preliminary data.</text>
</comment>
<dbReference type="GO" id="GO:0016746">
    <property type="term" value="F:acyltransferase activity"/>
    <property type="evidence" value="ECO:0007669"/>
    <property type="project" value="UniProtKB-KW"/>
</dbReference>
<keyword evidence="2" id="KW-0808">Transferase</keyword>
<dbReference type="RefSeq" id="WP_390297744.1">
    <property type="nucleotide sequence ID" value="NZ_JBHSFU010000008.1"/>
</dbReference>
<keyword evidence="3" id="KW-1185">Reference proteome</keyword>
<proteinExistence type="predicted"/>
<evidence type="ECO:0000259" key="1">
    <source>
        <dbReference type="PROSITE" id="PS51186"/>
    </source>
</evidence>
<dbReference type="PANTHER" id="PTHR43415">
    <property type="entry name" value="SPERMIDINE N(1)-ACETYLTRANSFERASE"/>
    <property type="match status" value="1"/>
</dbReference>
<gene>
    <name evidence="2" type="ORF">ACFO3D_14935</name>
</gene>
<dbReference type="EMBL" id="JBHSFU010000008">
    <property type="protein sequence ID" value="MFC4559492.1"/>
    <property type="molecule type" value="Genomic_DNA"/>
</dbReference>
<dbReference type="Proteomes" id="UP001595989">
    <property type="component" value="Unassembled WGS sequence"/>
</dbReference>
<dbReference type="InterPro" id="IPR000182">
    <property type="entry name" value="GNAT_dom"/>
</dbReference>
<keyword evidence="2" id="KW-0012">Acyltransferase</keyword>
<accession>A0ABV9DKW8</accession>
<evidence type="ECO:0000313" key="3">
    <source>
        <dbReference type="Proteomes" id="UP001595989"/>
    </source>
</evidence>
<dbReference type="CDD" id="cd04301">
    <property type="entry name" value="NAT_SF"/>
    <property type="match status" value="1"/>
</dbReference>
<dbReference type="PANTHER" id="PTHR43415:SF3">
    <property type="entry name" value="GNAT-FAMILY ACETYLTRANSFERASE"/>
    <property type="match status" value="1"/>
</dbReference>
<sequence>MGESKLIKKYIKGFLTGNKVTLRKITKEDYESYSNVEDVMESRLLMNDGIPFPPTDADHEKFLGEISSEKDDYMFAIELKDEKVFIGTIAVYLVNWNNGTCHVGISIGPDYQGKGYGTDAMKVLLDFIFNYMNVNKVKLQVFGYNKRAIASYEKCGFQLEGTLREELFRFGKNHDILVMGLLRKDWEDALV</sequence>
<feature type="domain" description="N-acetyltransferase" evidence="1">
    <location>
        <begin position="20"/>
        <end position="184"/>
    </location>
</feature>
<dbReference type="EC" id="2.3.-.-" evidence="2"/>
<organism evidence="2 3">
    <name type="scientific">Virgibacillus kekensis</name>
    <dbReference type="NCBI Taxonomy" id="202261"/>
    <lineage>
        <taxon>Bacteria</taxon>
        <taxon>Bacillati</taxon>
        <taxon>Bacillota</taxon>
        <taxon>Bacilli</taxon>
        <taxon>Bacillales</taxon>
        <taxon>Bacillaceae</taxon>
        <taxon>Virgibacillus</taxon>
    </lineage>
</organism>
<dbReference type="PROSITE" id="PS51186">
    <property type="entry name" value="GNAT"/>
    <property type="match status" value="1"/>
</dbReference>
<name>A0ABV9DKW8_9BACI</name>